<evidence type="ECO:0000256" key="3">
    <source>
        <dbReference type="ARBA" id="ARBA00022553"/>
    </source>
</evidence>
<dbReference type="Gene3D" id="1.10.287.130">
    <property type="match status" value="1"/>
</dbReference>
<dbReference type="GO" id="GO:0016301">
    <property type="term" value="F:kinase activity"/>
    <property type="evidence" value="ECO:0007669"/>
    <property type="project" value="UniProtKB-KW"/>
</dbReference>
<dbReference type="SUPFAM" id="SSF55874">
    <property type="entry name" value="ATPase domain of HSP90 chaperone/DNA topoisomerase II/histidine kinase"/>
    <property type="match status" value="1"/>
</dbReference>
<dbReference type="Pfam" id="PF02518">
    <property type="entry name" value="HATPase_c"/>
    <property type="match status" value="1"/>
</dbReference>
<dbReference type="Gene3D" id="3.30.565.10">
    <property type="entry name" value="Histidine kinase-like ATPase, C-terminal domain"/>
    <property type="match status" value="1"/>
</dbReference>
<dbReference type="PANTHER" id="PTHR43547">
    <property type="entry name" value="TWO-COMPONENT HISTIDINE KINASE"/>
    <property type="match status" value="1"/>
</dbReference>
<evidence type="ECO:0000259" key="6">
    <source>
        <dbReference type="PROSITE" id="PS50110"/>
    </source>
</evidence>
<dbReference type="EC" id="2.7.13.3" evidence="2"/>
<keyword evidence="7" id="KW-0418">Kinase</keyword>
<dbReference type="SMART" id="SM00388">
    <property type="entry name" value="HisKA"/>
    <property type="match status" value="1"/>
</dbReference>
<protein>
    <recommendedName>
        <fullName evidence="2">histidine kinase</fullName>
        <ecNumber evidence="2">2.7.13.3</ecNumber>
    </recommendedName>
</protein>
<dbReference type="InterPro" id="IPR003594">
    <property type="entry name" value="HATPase_dom"/>
</dbReference>
<dbReference type="Gene3D" id="3.40.50.2300">
    <property type="match status" value="1"/>
</dbReference>
<feature type="domain" description="Histidine kinase" evidence="5">
    <location>
        <begin position="164"/>
        <end position="381"/>
    </location>
</feature>
<dbReference type="InterPro" id="IPR005467">
    <property type="entry name" value="His_kinase_dom"/>
</dbReference>
<dbReference type="InterPro" id="IPR001789">
    <property type="entry name" value="Sig_transdc_resp-reg_receiver"/>
</dbReference>
<evidence type="ECO:0000313" key="8">
    <source>
        <dbReference type="Proteomes" id="UP001209681"/>
    </source>
</evidence>
<dbReference type="InterPro" id="IPR004358">
    <property type="entry name" value="Sig_transdc_His_kin-like_C"/>
</dbReference>
<dbReference type="CDD" id="cd00075">
    <property type="entry name" value="HATPase"/>
    <property type="match status" value="1"/>
</dbReference>
<dbReference type="InterPro" id="IPR036097">
    <property type="entry name" value="HisK_dim/P_sf"/>
</dbReference>
<sequence length="387" mass="42951">MPNTGRRYHDIAIILVDDEKAFREALARRLEKRELRVYPLASARETLQVLEKESIDVVVSDIRMPEEDGLTLMTRIRERYPDLEVILLTGQGDIREGVEGIRAGAFDYITKPVEIEHIESKIFQAAAAVRRRRERRMEGEVRKELEERALQAEKLATVGTLATGVAHEINNPLAIINEAAGWVGQVLDRPSMQNLPESASLRRAAEVIQTAVQRARRITHQLLGMVRRESEPPRPCAMPEFLEEVAALSRTIHPESEVSISVEEGAVLTLFTDPHRLRQILINLVENAIQAMPKGGGITLSATSEEEGLVFIKVKDTGPGIPETVKKRIFDPFYTTKPQGKGTGLGLYLCRDLARQLGGDLVVVSRTGEGACFTLTLPRAMPNGTGT</sequence>
<dbReference type="PANTHER" id="PTHR43547:SF2">
    <property type="entry name" value="HYBRID SIGNAL TRANSDUCTION HISTIDINE KINASE C"/>
    <property type="match status" value="1"/>
</dbReference>
<proteinExistence type="predicted"/>
<dbReference type="RefSeq" id="WP_265424871.1">
    <property type="nucleotide sequence ID" value="NZ_JAPFPW010000008.1"/>
</dbReference>
<dbReference type="PROSITE" id="PS50110">
    <property type="entry name" value="RESPONSE_REGULATORY"/>
    <property type="match status" value="1"/>
</dbReference>
<dbReference type="Pfam" id="PF00072">
    <property type="entry name" value="Response_reg"/>
    <property type="match status" value="1"/>
</dbReference>
<organism evidence="7 8">
    <name type="scientific">Desulfobotulus pelophilus</name>
    <dbReference type="NCBI Taxonomy" id="2823377"/>
    <lineage>
        <taxon>Bacteria</taxon>
        <taxon>Pseudomonadati</taxon>
        <taxon>Thermodesulfobacteriota</taxon>
        <taxon>Desulfobacteria</taxon>
        <taxon>Desulfobacterales</taxon>
        <taxon>Desulfobacteraceae</taxon>
        <taxon>Desulfobotulus</taxon>
    </lineage>
</organism>
<dbReference type="SUPFAM" id="SSF52172">
    <property type="entry name" value="CheY-like"/>
    <property type="match status" value="1"/>
</dbReference>
<dbReference type="EMBL" id="JAPFPW010000008">
    <property type="protein sequence ID" value="MCW7754002.1"/>
    <property type="molecule type" value="Genomic_DNA"/>
</dbReference>
<accession>A0ABT3N957</accession>
<keyword evidence="8" id="KW-1185">Reference proteome</keyword>
<dbReference type="InterPro" id="IPR003661">
    <property type="entry name" value="HisK_dim/P_dom"/>
</dbReference>
<evidence type="ECO:0000256" key="2">
    <source>
        <dbReference type="ARBA" id="ARBA00012438"/>
    </source>
</evidence>
<dbReference type="PRINTS" id="PR00344">
    <property type="entry name" value="BCTRLSENSOR"/>
</dbReference>
<feature type="modified residue" description="4-aspartylphosphate" evidence="4">
    <location>
        <position position="61"/>
    </location>
</feature>
<gene>
    <name evidence="7" type="ORF">OOT00_08385</name>
</gene>
<keyword evidence="7" id="KW-0808">Transferase</keyword>
<dbReference type="SMART" id="SM00387">
    <property type="entry name" value="HATPase_c"/>
    <property type="match status" value="1"/>
</dbReference>
<name>A0ABT3N957_9BACT</name>
<reference evidence="7 8" key="1">
    <citation type="submission" date="2022-11" db="EMBL/GenBank/DDBJ databases">
        <title>Desulfobotulus tamanensis H1 sp. nov. - anaerobic, alkaliphilic, sulphate reducing bacterium isolated from terrestrial mud volcano.</title>
        <authorList>
            <person name="Frolova A."/>
            <person name="Merkel A.Y."/>
            <person name="Slobodkin A.I."/>
        </authorList>
    </citation>
    <scope>NUCLEOTIDE SEQUENCE [LARGE SCALE GENOMIC DNA]</scope>
    <source>
        <strain evidence="7 8">H1</strain>
    </source>
</reference>
<dbReference type="SUPFAM" id="SSF47384">
    <property type="entry name" value="Homodimeric domain of signal transducing histidine kinase"/>
    <property type="match status" value="1"/>
</dbReference>
<comment type="caution">
    <text evidence="7">The sequence shown here is derived from an EMBL/GenBank/DDBJ whole genome shotgun (WGS) entry which is preliminary data.</text>
</comment>
<dbReference type="InterPro" id="IPR036890">
    <property type="entry name" value="HATPase_C_sf"/>
</dbReference>
<evidence type="ECO:0000313" key="7">
    <source>
        <dbReference type="EMBL" id="MCW7754002.1"/>
    </source>
</evidence>
<dbReference type="InterPro" id="IPR011006">
    <property type="entry name" value="CheY-like_superfamily"/>
</dbReference>
<comment type="catalytic activity">
    <reaction evidence="1">
        <text>ATP + protein L-histidine = ADP + protein N-phospho-L-histidine.</text>
        <dbReference type="EC" id="2.7.13.3"/>
    </reaction>
</comment>
<feature type="domain" description="Response regulatory" evidence="6">
    <location>
        <begin position="12"/>
        <end position="126"/>
    </location>
</feature>
<dbReference type="SMART" id="SM00448">
    <property type="entry name" value="REC"/>
    <property type="match status" value="1"/>
</dbReference>
<dbReference type="Proteomes" id="UP001209681">
    <property type="component" value="Unassembled WGS sequence"/>
</dbReference>
<keyword evidence="3 4" id="KW-0597">Phosphoprotein</keyword>
<evidence type="ECO:0000256" key="1">
    <source>
        <dbReference type="ARBA" id="ARBA00000085"/>
    </source>
</evidence>
<evidence type="ECO:0000259" key="5">
    <source>
        <dbReference type="PROSITE" id="PS50109"/>
    </source>
</evidence>
<evidence type="ECO:0000256" key="4">
    <source>
        <dbReference type="PROSITE-ProRule" id="PRU00169"/>
    </source>
</evidence>
<dbReference type="Pfam" id="PF00512">
    <property type="entry name" value="HisKA"/>
    <property type="match status" value="1"/>
</dbReference>
<dbReference type="CDD" id="cd00082">
    <property type="entry name" value="HisKA"/>
    <property type="match status" value="1"/>
</dbReference>
<dbReference type="PROSITE" id="PS50109">
    <property type="entry name" value="HIS_KIN"/>
    <property type="match status" value="1"/>
</dbReference>